<feature type="region of interest" description="Disordered" evidence="20">
    <location>
        <begin position="231"/>
        <end position="264"/>
    </location>
</feature>
<dbReference type="PROSITE" id="PS50199">
    <property type="entry name" value="ZF_RANBP2_2"/>
    <property type="match status" value="5"/>
</dbReference>
<evidence type="ECO:0000256" key="15">
    <source>
        <dbReference type="ARBA" id="ARBA00060842"/>
    </source>
</evidence>
<feature type="domain" description="RanBP2-type" evidence="21">
    <location>
        <begin position="831"/>
        <end position="862"/>
    </location>
</feature>
<evidence type="ECO:0000256" key="8">
    <source>
        <dbReference type="ARBA" id="ARBA00022833"/>
    </source>
</evidence>
<feature type="compositionally biased region" description="Basic and acidic residues" evidence="20">
    <location>
        <begin position="1013"/>
        <end position="1028"/>
    </location>
</feature>
<dbReference type="Gene3D" id="4.10.1060.10">
    <property type="entry name" value="Zinc finger, RanBP2-type"/>
    <property type="match status" value="3"/>
</dbReference>
<protein>
    <recommendedName>
        <fullName evidence="16">Nuclear pore complex protein Nup153</fullName>
    </recommendedName>
    <alternativeName>
        <fullName evidence="18">153 kDa nucleoporin</fullName>
    </alternativeName>
    <alternativeName>
        <fullName evidence="17">Nucleoporin Nup153</fullName>
    </alternativeName>
</protein>
<feature type="domain" description="RanBP2-type" evidence="21">
    <location>
        <begin position="885"/>
        <end position="914"/>
    </location>
</feature>
<dbReference type="PANTHER" id="PTHR23193">
    <property type="entry name" value="NUCLEAR PORE COMPLEX PROTEIN NUP"/>
    <property type="match status" value="1"/>
</dbReference>
<keyword evidence="6 19" id="KW-0863">Zinc-finger</keyword>
<evidence type="ECO:0000256" key="14">
    <source>
        <dbReference type="ARBA" id="ARBA00023242"/>
    </source>
</evidence>
<evidence type="ECO:0000256" key="10">
    <source>
        <dbReference type="ARBA" id="ARBA00023010"/>
    </source>
</evidence>
<feature type="domain" description="RanBP2-type" evidence="21">
    <location>
        <begin position="766"/>
        <end position="795"/>
    </location>
</feature>
<name>A0ABP1N881_XYLVO</name>
<comment type="cofactor">
    <cofactor evidence="1">
        <name>Zn(2+)</name>
        <dbReference type="ChEBI" id="CHEBI:29105"/>
    </cofactor>
</comment>
<feature type="region of interest" description="Disordered" evidence="20">
    <location>
        <begin position="1234"/>
        <end position="1271"/>
    </location>
</feature>
<feature type="compositionally biased region" description="Basic and acidic residues" evidence="20">
    <location>
        <begin position="599"/>
        <end position="608"/>
    </location>
</feature>
<accession>A0ABP1N881</accession>
<feature type="compositionally biased region" description="Low complexity" evidence="20">
    <location>
        <begin position="165"/>
        <end position="189"/>
    </location>
</feature>
<evidence type="ECO:0000256" key="4">
    <source>
        <dbReference type="ARBA" id="ARBA00022448"/>
    </source>
</evidence>
<keyword evidence="8" id="KW-0862">Zinc</keyword>
<comment type="similarity">
    <text evidence="15">Belongs to the NUP153 family.</text>
</comment>
<dbReference type="PROSITE" id="PS01358">
    <property type="entry name" value="ZF_RANBP2_1"/>
    <property type="match status" value="5"/>
</dbReference>
<feature type="domain" description="RanBP2-type" evidence="21">
    <location>
        <begin position="650"/>
        <end position="679"/>
    </location>
</feature>
<keyword evidence="11" id="KW-0238">DNA-binding</keyword>
<sequence>MAKGSSNLTGRRSSSHNTKPYDANNSFVKKVATKMTDLIPQRSWISKWFNSSQNEDVLEDNENPEEVESEEDIQKPPPLKRPCIRMDVTHPPGTFSIQPRAKISNKSSPCKQQYSIHNESSEDFCKPAMAGPSGMSHLVTSTSTLQSDMRNTATQRSELNSLVATTNNGTTNGTDDNSESSESTSGCSSLIPQTNRQEAPSNVSYSSLFSNRKRLHDDKLSFTNHMQSPRSLFLDNTNRDSLSSRRPSFNASIMTNTPDRASPLTSPFYSGNITFGGANAAGLYKRGRNLFNSSNEIQLKVPKRTSVEVKPSNAAGVDSSGMSQTAKKILEALEHFSSPITDAKKIPLKILNNTSSLNKKRAREETPPSTKVGMRHLTRELTVPTIPDILKLRRRQKLQDTTAAARRIVSARNEPPPPQEYHIRTQTDEDTKHHGKVKAKAANLEQEETVEPVNLPNIPLPISSLPNFNFMSSSNSKSVDKTNTDKGGTFTFASPIKVTSTTKNLKSINNFTFSSPINADKQSIDQSSDSGSSSKRSSAKSNTSSSDYMPPVTQNFMWSGSSTAPRLKEKAKNSDNAIPAASNELKSGSVMDILSGKPETGESEKSSIEARTQSDSNKDSTNNKTNISDTNKDGDATKLATSKSVTQQDTSTLWECPECLCKNNSSETHCFVCKKTKSNFEDKKTSAISSSASDQSKATANDQFGSQFKLSSSQWECTSCFVRNKQADTKCIACNTLKPAAKSESKSNATTSSSFDAVVFGSVKPVEKSWECSSCNSKNPENSTTCSSCNTSQKGMNTTNNTSASQSATASIGTSLSNANTTKDESMDKFKPNKDTWECPCCMVRNAVSVDSCPCCNTAKPNAGVATKCVPLLLSNGFGDKFKKPEGAWSCETCLVQNEAKVSECIACGGLKPGSTKSSSKNANYDFSCVIMPANADSLKFGIDKAGQVTTDNAVSTNGFKFGENQQSSQTGQFTFGMPKEEKKPNETQKLENNVPSTSGSGFGFMINASSNEKTDTKQDSETAEKKPTPVFSFGIPKSESGIVESNKLPTTVTTAMTVPSTFTFGIPKPTVVQSDTKEEKQDTSLPSTMAEVPKSNTETTKPAATITTSTLSVMSQSSFQDAKPTVTFSFVASSSTGANTSSACTTVVSSLPSSTQSSFTFLEPKSTMQTAPVPTFGQISTAAPTSNLSSTFTFGDSNAREGSAITKTFGALPNASSTSSLFSSISSAPSLFTNNETKTAPTFGQASTEDNKQPVFGAASTSKPSTFAMPENKVSTFGTTENKPSIFASANPKVPMFGTTESKTTSLFNATPQAQPAAAPTPFGAPSAAPILFGSSVTSVFGSNNTTTFTTEPTPSIFGSTSKTNETSAPNSNLFTFGTTPTQPVAKPGTGFNFSANTNPAEPAQKPLFTFGSNSTTPQSGNLFGNTFNNPTPANSSGFTFNAPKPEAPVFAQSAAATPLFGAPQSGTQNQASSSFSSTPSNAGFSFGSTAPATSSGGFNFGAVAPASAPSTGFNFNPPSTTPTFDPNTPPSYNFTGGNAPPIFTAPPTATQRKIKKAFRRMR</sequence>
<evidence type="ECO:0000256" key="5">
    <source>
        <dbReference type="ARBA" id="ARBA00022723"/>
    </source>
</evidence>
<feature type="compositionally biased region" description="Polar residues" evidence="20">
    <location>
        <begin position="960"/>
        <end position="974"/>
    </location>
</feature>
<gene>
    <name evidence="22" type="ORF">XYLVIOL_LOCUS1876</name>
</gene>
<evidence type="ECO:0000256" key="9">
    <source>
        <dbReference type="ARBA" id="ARBA00022927"/>
    </source>
</evidence>
<feature type="compositionally biased region" description="Acidic residues" evidence="20">
    <location>
        <begin position="56"/>
        <end position="71"/>
    </location>
</feature>
<evidence type="ECO:0000256" key="3">
    <source>
        <dbReference type="ARBA" id="ARBA00004567"/>
    </source>
</evidence>
<evidence type="ECO:0000259" key="21">
    <source>
        <dbReference type="PROSITE" id="PS50199"/>
    </source>
</evidence>
<evidence type="ECO:0000256" key="11">
    <source>
        <dbReference type="ARBA" id="ARBA00023125"/>
    </source>
</evidence>
<feature type="region of interest" description="Disordered" evidence="20">
    <location>
        <begin position="960"/>
        <end position="1038"/>
    </location>
</feature>
<feature type="domain" description="RanBP2-type" evidence="21">
    <location>
        <begin position="711"/>
        <end position="740"/>
    </location>
</feature>
<feature type="compositionally biased region" description="Polar residues" evidence="20">
    <location>
        <begin position="147"/>
        <end position="164"/>
    </location>
</feature>
<feature type="compositionally biased region" description="Polar residues" evidence="20">
    <location>
        <begin position="991"/>
        <end position="1000"/>
    </location>
</feature>
<dbReference type="PANTHER" id="PTHR23193:SF23">
    <property type="entry name" value="NUCLEAR PORE COMPLEX PROTEIN NUP153"/>
    <property type="match status" value="1"/>
</dbReference>
<keyword evidence="12" id="KW-0906">Nuclear pore complex</keyword>
<dbReference type="SMART" id="SM00547">
    <property type="entry name" value="ZnF_RBZ"/>
    <property type="match status" value="5"/>
</dbReference>
<dbReference type="Proteomes" id="UP001642520">
    <property type="component" value="Unassembled WGS sequence"/>
</dbReference>
<comment type="subcellular location">
    <subcellularLocation>
        <location evidence="2">Nucleus membrane</location>
    </subcellularLocation>
    <subcellularLocation>
        <location evidence="3">Nucleus</location>
        <location evidence="3">Nuclear pore complex</location>
    </subcellularLocation>
</comment>
<feature type="region of interest" description="Disordered" evidence="20">
    <location>
        <begin position="147"/>
        <end position="204"/>
    </location>
</feature>
<evidence type="ECO:0000256" key="19">
    <source>
        <dbReference type="PROSITE-ProRule" id="PRU00322"/>
    </source>
</evidence>
<keyword evidence="10" id="KW-0811">Translocation</keyword>
<feature type="compositionally biased region" description="Polar residues" evidence="20">
    <location>
        <begin position="1235"/>
        <end position="1249"/>
    </location>
</feature>
<evidence type="ECO:0000256" key="7">
    <source>
        <dbReference type="ARBA" id="ARBA00022816"/>
    </source>
</evidence>
<evidence type="ECO:0000256" key="13">
    <source>
        <dbReference type="ARBA" id="ARBA00023136"/>
    </source>
</evidence>
<evidence type="ECO:0000256" key="6">
    <source>
        <dbReference type="ARBA" id="ARBA00022771"/>
    </source>
</evidence>
<proteinExistence type="inferred from homology"/>
<evidence type="ECO:0000256" key="12">
    <source>
        <dbReference type="ARBA" id="ARBA00023132"/>
    </source>
</evidence>
<feature type="compositionally biased region" description="Low complexity" evidence="20">
    <location>
        <begin position="1467"/>
        <end position="1482"/>
    </location>
</feature>
<feature type="region of interest" description="Disordered" evidence="20">
    <location>
        <begin position="1073"/>
        <end position="1101"/>
    </location>
</feature>
<feature type="compositionally biased region" description="Polar residues" evidence="20">
    <location>
        <begin position="190"/>
        <end position="204"/>
    </location>
</feature>
<feature type="compositionally biased region" description="Basic and acidic residues" evidence="20">
    <location>
        <begin position="979"/>
        <end position="990"/>
    </location>
</feature>
<evidence type="ECO:0000256" key="17">
    <source>
        <dbReference type="ARBA" id="ARBA00078197"/>
    </source>
</evidence>
<evidence type="ECO:0000256" key="18">
    <source>
        <dbReference type="ARBA" id="ARBA00079437"/>
    </source>
</evidence>
<keyword evidence="9" id="KW-0653">Protein transport</keyword>
<feature type="compositionally biased region" description="Basic and acidic residues" evidence="20">
    <location>
        <begin position="421"/>
        <end position="432"/>
    </location>
</feature>
<evidence type="ECO:0000313" key="22">
    <source>
        <dbReference type="EMBL" id="CAL7935883.1"/>
    </source>
</evidence>
<feature type="compositionally biased region" description="Polar residues" evidence="20">
    <location>
        <begin position="1358"/>
        <end position="1372"/>
    </location>
</feature>
<reference evidence="22 23" key="1">
    <citation type="submission" date="2024-08" db="EMBL/GenBank/DDBJ databases">
        <authorList>
            <person name="Will J Nash"/>
            <person name="Angela Man"/>
            <person name="Seanna McTaggart"/>
            <person name="Kendall Baker"/>
            <person name="Tom Barker"/>
            <person name="Leah Catchpole"/>
            <person name="Alex Durrant"/>
            <person name="Karim Gharbi"/>
            <person name="Naomi Irish"/>
            <person name="Gemy Kaithakottil"/>
            <person name="Debby Ku"/>
            <person name="Aaliyah Providence"/>
            <person name="Felix Shaw"/>
            <person name="David Swarbreck"/>
            <person name="Chris Watkins"/>
            <person name="Ann M. McCartney"/>
            <person name="Giulio Formenti"/>
            <person name="Alice Mouton"/>
            <person name="Noel Vella"/>
            <person name="Bjorn M von Reumont"/>
            <person name="Adriana Vella"/>
            <person name="Wilfried Haerty"/>
        </authorList>
    </citation>
    <scope>NUCLEOTIDE SEQUENCE [LARGE SCALE GENOMIC DNA]</scope>
</reference>
<evidence type="ECO:0000256" key="2">
    <source>
        <dbReference type="ARBA" id="ARBA00004126"/>
    </source>
</evidence>
<feature type="region of interest" description="Disordered" evidence="20">
    <location>
        <begin position="513"/>
        <end position="644"/>
    </location>
</feature>
<feature type="region of interest" description="Disordered" evidence="20">
    <location>
        <begin position="1352"/>
        <end position="1372"/>
    </location>
</feature>
<feature type="region of interest" description="Disordered" evidence="20">
    <location>
        <begin position="412"/>
        <end position="433"/>
    </location>
</feature>
<dbReference type="InterPro" id="IPR036443">
    <property type="entry name" value="Znf_RanBP2_sf"/>
</dbReference>
<evidence type="ECO:0000256" key="20">
    <source>
        <dbReference type="SAM" id="MobiDB-lite"/>
    </source>
</evidence>
<evidence type="ECO:0000313" key="23">
    <source>
        <dbReference type="Proteomes" id="UP001642520"/>
    </source>
</evidence>
<dbReference type="InterPro" id="IPR026054">
    <property type="entry name" value="Nucleoporin"/>
</dbReference>
<evidence type="ECO:0000256" key="1">
    <source>
        <dbReference type="ARBA" id="ARBA00001947"/>
    </source>
</evidence>
<feature type="region of interest" description="Disordered" evidence="20">
    <location>
        <begin position="1"/>
        <end position="25"/>
    </location>
</feature>
<keyword evidence="13" id="KW-0472">Membrane</keyword>
<evidence type="ECO:0000256" key="16">
    <source>
        <dbReference type="ARBA" id="ARBA00068609"/>
    </source>
</evidence>
<keyword evidence="7" id="KW-0509">mRNA transport</keyword>
<dbReference type="InterPro" id="IPR001876">
    <property type="entry name" value="Znf_RanBP2"/>
</dbReference>
<keyword evidence="4" id="KW-0813">Transport</keyword>
<dbReference type="SUPFAM" id="SSF90209">
    <property type="entry name" value="Ran binding protein zinc finger-like"/>
    <property type="match status" value="2"/>
</dbReference>
<feature type="region of interest" description="Disordered" evidence="20">
    <location>
        <begin position="52"/>
        <end position="82"/>
    </location>
</feature>
<feature type="compositionally biased region" description="Polar residues" evidence="20">
    <location>
        <begin position="552"/>
        <end position="564"/>
    </location>
</feature>
<dbReference type="Pfam" id="PF00641">
    <property type="entry name" value="Zn_ribbon_RanBP"/>
    <property type="match status" value="2"/>
</dbReference>
<organism evidence="22 23">
    <name type="scientific">Xylocopa violacea</name>
    <name type="common">Violet carpenter bee</name>
    <name type="synonym">Apis violacea</name>
    <dbReference type="NCBI Taxonomy" id="135666"/>
    <lineage>
        <taxon>Eukaryota</taxon>
        <taxon>Metazoa</taxon>
        <taxon>Ecdysozoa</taxon>
        <taxon>Arthropoda</taxon>
        <taxon>Hexapoda</taxon>
        <taxon>Insecta</taxon>
        <taxon>Pterygota</taxon>
        <taxon>Neoptera</taxon>
        <taxon>Endopterygota</taxon>
        <taxon>Hymenoptera</taxon>
        <taxon>Apocrita</taxon>
        <taxon>Aculeata</taxon>
        <taxon>Apoidea</taxon>
        <taxon>Anthophila</taxon>
        <taxon>Apidae</taxon>
        <taxon>Xylocopa</taxon>
        <taxon>Xylocopa</taxon>
    </lineage>
</organism>
<keyword evidence="14" id="KW-0539">Nucleus</keyword>
<dbReference type="EMBL" id="CAXAJV020001286">
    <property type="protein sequence ID" value="CAL7935883.1"/>
    <property type="molecule type" value="Genomic_DNA"/>
</dbReference>
<keyword evidence="23" id="KW-1185">Reference proteome</keyword>
<feature type="compositionally biased region" description="Low complexity" evidence="20">
    <location>
        <begin position="520"/>
        <end position="547"/>
    </location>
</feature>
<comment type="caution">
    <text evidence="22">The sequence shown here is derived from an EMBL/GenBank/DDBJ whole genome shotgun (WGS) entry which is preliminary data.</text>
</comment>
<feature type="region of interest" description="Disordered" evidence="20">
    <location>
        <begin position="1462"/>
        <end position="1482"/>
    </location>
</feature>
<keyword evidence="5" id="KW-0479">Metal-binding</keyword>
<feature type="compositionally biased region" description="Polar residues" evidence="20">
    <location>
        <begin position="609"/>
        <end position="629"/>
    </location>
</feature>